<proteinExistence type="predicted"/>
<reference evidence="2" key="1">
    <citation type="submission" date="2016-10" db="EMBL/GenBank/DDBJ databases">
        <authorList>
            <person name="Varghese N."/>
            <person name="Submissions S."/>
        </authorList>
    </citation>
    <scope>NUCLEOTIDE SEQUENCE [LARGE SCALE GENOMIC DNA]</scope>
    <source>
        <strain evidence="2">DSM 24450</strain>
    </source>
</reference>
<dbReference type="Proteomes" id="UP000199312">
    <property type="component" value="Unassembled WGS sequence"/>
</dbReference>
<dbReference type="PROSITE" id="PS51257">
    <property type="entry name" value="PROKAR_LIPOPROTEIN"/>
    <property type="match status" value="1"/>
</dbReference>
<evidence type="ECO:0000313" key="1">
    <source>
        <dbReference type="EMBL" id="SFS42915.1"/>
    </source>
</evidence>
<keyword evidence="2" id="KW-1185">Reference proteome</keyword>
<dbReference type="RefSeq" id="WP_090223922.1">
    <property type="nucleotide sequence ID" value="NZ_FOZP01000002.1"/>
</dbReference>
<sequence>MKTFLNLIIVLFSLSTSCESQEVNQKIHINYKAQTRGFLYKISLNNNVLEIDNNGTLKSKILNSQQFSEIEKLVFNINFDEIKNNISIDDLAVDKAIEGVFEVKINSKTHLLNLNHNNLPVKIEELFSQLERYLE</sequence>
<accession>A0A1I6PS96</accession>
<dbReference type="AlphaFoldDB" id="A0A1I6PS96"/>
<protein>
    <submittedName>
        <fullName evidence="1">Uncharacterized protein</fullName>
    </submittedName>
</protein>
<dbReference type="EMBL" id="FOZP01000002">
    <property type="protein sequence ID" value="SFS42915.1"/>
    <property type="molecule type" value="Genomic_DNA"/>
</dbReference>
<name>A0A1I6PS96_9FLAO</name>
<gene>
    <name evidence="1" type="ORF">SAMN04488006_1303</name>
</gene>
<organism evidence="1 2">
    <name type="scientific">Lutibacter maritimus</name>
    <dbReference type="NCBI Taxonomy" id="593133"/>
    <lineage>
        <taxon>Bacteria</taxon>
        <taxon>Pseudomonadati</taxon>
        <taxon>Bacteroidota</taxon>
        <taxon>Flavobacteriia</taxon>
        <taxon>Flavobacteriales</taxon>
        <taxon>Flavobacteriaceae</taxon>
        <taxon>Lutibacter</taxon>
    </lineage>
</organism>
<dbReference type="OrthoDB" id="1449519at2"/>
<evidence type="ECO:0000313" key="2">
    <source>
        <dbReference type="Proteomes" id="UP000199312"/>
    </source>
</evidence>